<evidence type="ECO:0000313" key="3">
    <source>
        <dbReference type="Proteomes" id="UP000037069"/>
    </source>
</evidence>
<reference evidence="2 3" key="1">
    <citation type="journal article" date="2015" name="Nat. Commun.">
        <title>Lucilia cuprina genome unlocks parasitic fly biology to underpin future interventions.</title>
        <authorList>
            <person name="Anstead C.A."/>
            <person name="Korhonen P.K."/>
            <person name="Young N.D."/>
            <person name="Hall R.S."/>
            <person name="Jex A.R."/>
            <person name="Murali S.C."/>
            <person name="Hughes D.S."/>
            <person name="Lee S.F."/>
            <person name="Perry T."/>
            <person name="Stroehlein A.J."/>
            <person name="Ansell B.R."/>
            <person name="Breugelmans B."/>
            <person name="Hofmann A."/>
            <person name="Qu J."/>
            <person name="Dugan S."/>
            <person name="Lee S.L."/>
            <person name="Chao H."/>
            <person name="Dinh H."/>
            <person name="Han Y."/>
            <person name="Doddapaneni H.V."/>
            <person name="Worley K.C."/>
            <person name="Muzny D.M."/>
            <person name="Ioannidis P."/>
            <person name="Waterhouse R.M."/>
            <person name="Zdobnov E.M."/>
            <person name="James P.J."/>
            <person name="Bagnall N.H."/>
            <person name="Kotze A.C."/>
            <person name="Gibbs R.A."/>
            <person name="Richards S."/>
            <person name="Batterham P."/>
            <person name="Gasser R.B."/>
        </authorList>
    </citation>
    <scope>NUCLEOTIDE SEQUENCE [LARGE SCALE GENOMIC DNA]</scope>
    <source>
        <strain evidence="2 3">LS</strain>
        <tissue evidence="2">Full body</tissue>
    </source>
</reference>
<protein>
    <submittedName>
        <fullName evidence="2">Uncharacterized protein</fullName>
    </submittedName>
</protein>
<name>A0A0L0BZE1_LUCCU</name>
<feature type="region of interest" description="Disordered" evidence="1">
    <location>
        <begin position="26"/>
        <end position="48"/>
    </location>
</feature>
<accession>A0A0L0BZE1</accession>
<evidence type="ECO:0000256" key="1">
    <source>
        <dbReference type="SAM" id="MobiDB-lite"/>
    </source>
</evidence>
<gene>
    <name evidence="2" type="ORF">FF38_07569</name>
</gene>
<evidence type="ECO:0000313" key="2">
    <source>
        <dbReference type="EMBL" id="KNC25368.1"/>
    </source>
</evidence>
<comment type="caution">
    <text evidence="2">The sequence shown here is derived from an EMBL/GenBank/DDBJ whole genome shotgun (WGS) entry which is preliminary data.</text>
</comment>
<organism evidence="2 3">
    <name type="scientific">Lucilia cuprina</name>
    <name type="common">Green bottle fly</name>
    <name type="synonym">Australian sheep blowfly</name>
    <dbReference type="NCBI Taxonomy" id="7375"/>
    <lineage>
        <taxon>Eukaryota</taxon>
        <taxon>Metazoa</taxon>
        <taxon>Ecdysozoa</taxon>
        <taxon>Arthropoda</taxon>
        <taxon>Hexapoda</taxon>
        <taxon>Insecta</taxon>
        <taxon>Pterygota</taxon>
        <taxon>Neoptera</taxon>
        <taxon>Endopterygota</taxon>
        <taxon>Diptera</taxon>
        <taxon>Brachycera</taxon>
        <taxon>Muscomorpha</taxon>
        <taxon>Oestroidea</taxon>
        <taxon>Calliphoridae</taxon>
        <taxon>Luciliinae</taxon>
        <taxon>Lucilia</taxon>
    </lineage>
</organism>
<dbReference type="EMBL" id="JRES01001119">
    <property type="protein sequence ID" value="KNC25368.1"/>
    <property type="molecule type" value="Genomic_DNA"/>
</dbReference>
<keyword evidence="3" id="KW-1185">Reference proteome</keyword>
<sequence>MVEFDVQLSKGLVPVNFQFYHTAEGQSHAQHSFHNDDLQEHQSNILEA</sequence>
<dbReference type="Proteomes" id="UP000037069">
    <property type="component" value="Unassembled WGS sequence"/>
</dbReference>
<dbReference type="AlphaFoldDB" id="A0A0L0BZE1"/>
<proteinExistence type="predicted"/>